<proteinExistence type="predicted"/>
<keyword evidence="2" id="KW-1185">Reference proteome</keyword>
<evidence type="ECO:0000313" key="2">
    <source>
        <dbReference type="Proteomes" id="UP000789901"/>
    </source>
</evidence>
<comment type="caution">
    <text evidence="1">The sequence shown here is derived from an EMBL/GenBank/DDBJ whole genome shotgun (WGS) entry which is preliminary data.</text>
</comment>
<accession>A0ABM8VXB9</accession>
<evidence type="ECO:0000313" key="1">
    <source>
        <dbReference type="EMBL" id="CAG8470022.1"/>
    </source>
</evidence>
<sequence>MIRRFSQIFSNNDDDLLYQARIVELLKTYKCTTNIESLNDRINFQNQN</sequence>
<protein>
    <submittedName>
        <fullName evidence="1">368_t:CDS:1</fullName>
    </submittedName>
</protein>
<reference evidence="1 2" key="1">
    <citation type="submission" date="2021-06" db="EMBL/GenBank/DDBJ databases">
        <authorList>
            <person name="Kallberg Y."/>
            <person name="Tangrot J."/>
            <person name="Rosling A."/>
        </authorList>
    </citation>
    <scope>NUCLEOTIDE SEQUENCE [LARGE SCALE GENOMIC DNA]</scope>
    <source>
        <strain evidence="1 2">120-4 pot B 10/14</strain>
    </source>
</reference>
<dbReference type="EMBL" id="CAJVQB010000139">
    <property type="protein sequence ID" value="CAG8470022.1"/>
    <property type="molecule type" value="Genomic_DNA"/>
</dbReference>
<name>A0ABM8VXB9_GIGMA</name>
<gene>
    <name evidence="1" type="ORF">GMARGA_LOCUS730</name>
</gene>
<organism evidence="1 2">
    <name type="scientific">Gigaspora margarita</name>
    <dbReference type="NCBI Taxonomy" id="4874"/>
    <lineage>
        <taxon>Eukaryota</taxon>
        <taxon>Fungi</taxon>
        <taxon>Fungi incertae sedis</taxon>
        <taxon>Mucoromycota</taxon>
        <taxon>Glomeromycotina</taxon>
        <taxon>Glomeromycetes</taxon>
        <taxon>Diversisporales</taxon>
        <taxon>Gigasporaceae</taxon>
        <taxon>Gigaspora</taxon>
    </lineage>
</organism>
<dbReference type="Proteomes" id="UP000789901">
    <property type="component" value="Unassembled WGS sequence"/>
</dbReference>